<dbReference type="InterPro" id="IPR036390">
    <property type="entry name" value="WH_DNA-bd_sf"/>
</dbReference>
<dbReference type="SUPFAM" id="SSF52540">
    <property type="entry name" value="P-loop containing nucleoside triphosphate hydrolases"/>
    <property type="match status" value="1"/>
</dbReference>
<gene>
    <name evidence="9" type="ORF">RHGRI_019392</name>
</gene>
<accession>A0AAV6JEK5</accession>
<comment type="catalytic activity">
    <reaction evidence="5">
        <text>NAD(+) + H2O = ADP-D-ribose + nicotinamide + H(+)</text>
        <dbReference type="Rhea" id="RHEA:16301"/>
        <dbReference type="ChEBI" id="CHEBI:15377"/>
        <dbReference type="ChEBI" id="CHEBI:15378"/>
        <dbReference type="ChEBI" id="CHEBI:17154"/>
        <dbReference type="ChEBI" id="CHEBI:57540"/>
        <dbReference type="ChEBI" id="CHEBI:57967"/>
        <dbReference type="EC" id="3.2.2.6"/>
    </reaction>
    <physiologicalReaction direction="left-to-right" evidence="5">
        <dbReference type="Rhea" id="RHEA:16302"/>
    </physiologicalReaction>
</comment>
<dbReference type="SUPFAM" id="SSF52047">
    <property type="entry name" value="RNI-like"/>
    <property type="match status" value="1"/>
</dbReference>
<keyword evidence="10" id="KW-1185">Reference proteome</keyword>
<evidence type="ECO:0000256" key="1">
    <source>
        <dbReference type="ARBA" id="ARBA00011982"/>
    </source>
</evidence>
<dbReference type="InterPro" id="IPR032675">
    <property type="entry name" value="LRR_dom_sf"/>
</dbReference>
<evidence type="ECO:0000256" key="2">
    <source>
        <dbReference type="ARBA" id="ARBA00022614"/>
    </source>
</evidence>
<dbReference type="Pfam" id="PF00931">
    <property type="entry name" value="NB-ARC"/>
    <property type="match status" value="1"/>
</dbReference>
<dbReference type="InterPro" id="IPR027417">
    <property type="entry name" value="P-loop_NTPase"/>
</dbReference>
<dbReference type="InterPro" id="IPR045344">
    <property type="entry name" value="C-JID"/>
</dbReference>
<dbReference type="PANTHER" id="PTHR11017:SF271">
    <property type="entry name" value="DISEASE RESISTANCE PROTEIN (TIR-NBS-LRR CLASS) FAMILY"/>
    <property type="match status" value="1"/>
</dbReference>
<sequence length="884" mass="100829">MDSHVKDINLWLQDESNDVGTMMICGMAGIGKTTIAKTVYNLNFERFHGSCSFLADVREAAGKPNGLVSLQKQLISNIMKGRKAKIGCVDEGITMIRDLICRKRVLVVLDDVDDADQLNAFGIMRDWFHPGSKIMIITRCEQLLKTHKLYKAHKVKKLSKYESLILFSLHAFEQKYPKEGYLELSEKVVHYCDGVPLALEVLGGCLFGRKVEVWESTLRKLETIPNSVIAKKLKISYETLEDEHDKALFLDIACFFVGKSKTYTSTILDGCDFYTEVGIQNLVDRCILTIDESNKLIMHQILKDMGREIVRQESPSDLGKRSRLWWAKDSIDVLTEKTGTETIEGLALNWTDEDILVESFFTVKKSKRRNSGDAADKWRVVDGNNAVKRRRLGLLSWLPLNHALSESSSTPCDVVLRTDMFTRMHKLRLLQLSNIQLTGAFEEFPKRLRWLYWRGSTFKSIPITGVIENPQSQSFTWAYRNLRKLPRRICLFKRLEELIVSGCSRLDELPTVLRTMKSLKLLHADGTAIAQATFAPNSAIPEDFGSLSMLRKLNVSTNPFCSLPESIKGPSRLQSLKLNDCTRLQSLSELPTTLTELILDKCWSLERVTNLPNLLRSLDLWNCECYKLVEVQGLFKLEPLGNTDAEMINRLRLFNLKSLGDVKVDLFDTFSTTYRKVLLQGLYECSIFSTYIPGSEVPDWFSTKSVGPLISMQMPPLPLPNLRILGFNICILYAYCTPYYTIDGSACDVRTTWLNQLHFRVSNKTKNLKWFYSPTFMGMPGIDDSMLWLSHWKIGNQLEVGDEVDILVLEKGFFQVKEVGFDLVYDEEKAESTSYKNVDPCCQSIISGVDLSEYEVKRGSFFLCNHNHKFHKLCSSDDSWTSSR</sequence>
<dbReference type="EC" id="3.2.2.6" evidence="1"/>
<keyword evidence="4" id="KW-0520">NAD</keyword>
<evidence type="ECO:0000259" key="6">
    <source>
        <dbReference type="Pfam" id="PF00931"/>
    </source>
</evidence>
<feature type="domain" description="C-JID" evidence="7">
    <location>
        <begin position="692"/>
        <end position="828"/>
    </location>
</feature>
<dbReference type="EMBL" id="JACTNZ010000007">
    <property type="protein sequence ID" value="KAG5538822.1"/>
    <property type="molecule type" value="Genomic_DNA"/>
</dbReference>
<dbReference type="Pfam" id="PF23282">
    <property type="entry name" value="WHD_ROQ1"/>
    <property type="match status" value="1"/>
</dbReference>
<dbReference type="PRINTS" id="PR00364">
    <property type="entry name" value="DISEASERSIST"/>
</dbReference>
<evidence type="ECO:0000256" key="5">
    <source>
        <dbReference type="ARBA" id="ARBA00047304"/>
    </source>
</evidence>
<dbReference type="SUPFAM" id="SSF46785">
    <property type="entry name" value="Winged helix' DNA-binding domain"/>
    <property type="match status" value="1"/>
</dbReference>
<dbReference type="Proteomes" id="UP000823749">
    <property type="component" value="Chromosome 7"/>
</dbReference>
<dbReference type="InterPro" id="IPR042197">
    <property type="entry name" value="Apaf_helical"/>
</dbReference>
<dbReference type="GO" id="GO:0006952">
    <property type="term" value="P:defense response"/>
    <property type="evidence" value="ECO:0007669"/>
    <property type="project" value="InterPro"/>
</dbReference>
<feature type="domain" description="Disease resistance protein Roq1-like winged-helix" evidence="8">
    <location>
        <begin position="243"/>
        <end position="314"/>
    </location>
</feature>
<name>A0AAV6JEK5_9ERIC</name>
<evidence type="ECO:0000256" key="4">
    <source>
        <dbReference type="ARBA" id="ARBA00023027"/>
    </source>
</evidence>
<evidence type="ECO:0000313" key="9">
    <source>
        <dbReference type="EMBL" id="KAG5538822.1"/>
    </source>
</evidence>
<evidence type="ECO:0000259" key="7">
    <source>
        <dbReference type="Pfam" id="PF20160"/>
    </source>
</evidence>
<organism evidence="9 10">
    <name type="scientific">Rhododendron griersonianum</name>
    <dbReference type="NCBI Taxonomy" id="479676"/>
    <lineage>
        <taxon>Eukaryota</taxon>
        <taxon>Viridiplantae</taxon>
        <taxon>Streptophyta</taxon>
        <taxon>Embryophyta</taxon>
        <taxon>Tracheophyta</taxon>
        <taxon>Spermatophyta</taxon>
        <taxon>Magnoliopsida</taxon>
        <taxon>eudicotyledons</taxon>
        <taxon>Gunneridae</taxon>
        <taxon>Pentapetalae</taxon>
        <taxon>asterids</taxon>
        <taxon>Ericales</taxon>
        <taxon>Ericaceae</taxon>
        <taxon>Ericoideae</taxon>
        <taxon>Rhodoreae</taxon>
        <taxon>Rhododendron</taxon>
    </lineage>
</organism>
<dbReference type="Gene3D" id="3.40.50.300">
    <property type="entry name" value="P-loop containing nucleotide triphosphate hydrolases"/>
    <property type="match status" value="1"/>
</dbReference>
<dbReference type="Gene3D" id="1.10.8.430">
    <property type="entry name" value="Helical domain of apoptotic protease-activating factors"/>
    <property type="match status" value="1"/>
</dbReference>
<keyword evidence="3" id="KW-0677">Repeat</keyword>
<dbReference type="GO" id="GO:0043531">
    <property type="term" value="F:ADP binding"/>
    <property type="evidence" value="ECO:0007669"/>
    <property type="project" value="InterPro"/>
</dbReference>
<dbReference type="GO" id="GO:0061809">
    <property type="term" value="F:NAD+ nucleosidase activity, cyclic ADP-ribose generating"/>
    <property type="evidence" value="ECO:0007669"/>
    <property type="project" value="UniProtKB-EC"/>
</dbReference>
<evidence type="ECO:0000259" key="8">
    <source>
        <dbReference type="Pfam" id="PF23282"/>
    </source>
</evidence>
<protein>
    <recommendedName>
        <fullName evidence="1">ADP-ribosyl cyclase/cyclic ADP-ribose hydrolase</fullName>
        <ecNumber evidence="1">3.2.2.6</ecNumber>
    </recommendedName>
</protein>
<keyword evidence="2" id="KW-0433">Leucine-rich repeat</keyword>
<dbReference type="PANTHER" id="PTHR11017">
    <property type="entry name" value="LEUCINE-RICH REPEAT-CONTAINING PROTEIN"/>
    <property type="match status" value="1"/>
</dbReference>
<reference evidence="9" key="1">
    <citation type="submission" date="2020-08" db="EMBL/GenBank/DDBJ databases">
        <title>Plant Genome Project.</title>
        <authorList>
            <person name="Zhang R.-G."/>
        </authorList>
    </citation>
    <scope>NUCLEOTIDE SEQUENCE</scope>
    <source>
        <strain evidence="9">WSP0</strain>
        <tissue evidence="9">Leaf</tissue>
    </source>
</reference>
<feature type="domain" description="NB-ARC" evidence="6">
    <location>
        <begin position="3"/>
        <end position="175"/>
    </location>
</feature>
<comment type="caution">
    <text evidence="9">The sequence shown here is derived from an EMBL/GenBank/DDBJ whole genome shotgun (WGS) entry which is preliminary data.</text>
</comment>
<proteinExistence type="predicted"/>
<evidence type="ECO:0000313" key="10">
    <source>
        <dbReference type="Proteomes" id="UP000823749"/>
    </source>
</evidence>
<dbReference type="InterPro" id="IPR058192">
    <property type="entry name" value="WHD_ROQ1-like"/>
</dbReference>
<evidence type="ECO:0000256" key="3">
    <source>
        <dbReference type="ARBA" id="ARBA00022737"/>
    </source>
</evidence>
<dbReference type="Pfam" id="PF20160">
    <property type="entry name" value="C-JID"/>
    <property type="match status" value="1"/>
</dbReference>
<dbReference type="InterPro" id="IPR044974">
    <property type="entry name" value="Disease_R_plants"/>
</dbReference>
<dbReference type="Gene3D" id="3.80.10.10">
    <property type="entry name" value="Ribonuclease Inhibitor"/>
    <property type="match status" value="1"/>
</dbReference>
<dbReference type="InterPro" id="IPR002182">
    <property type="entry name" value="NB-ARC"/>
</dbReference>
<dbReference type="AlphaFoldDB" id="A0AAV6JEK5"/>